<name>A0A6N3BCW9_CLOBU</name>
<gene>
    <name evidence="2" type="ORF">CBLFYP62_00042</name>
</gene>
<reference evidence="2" key="1">
    <citation type="submission" date="2019-11" db="EMBL/GenBank/DDBJ databases">
        <authorList>
            <person name="Feng L."/>
        </authorList>
    </citation>
    <scope>NUCLEOTIDE SEQUENCE</scope>
    <source>
        <strain evidence="2">CButyricumLFYP62</strain>
    </source>
</reference>
<protein>
    <recommendedName>
        <fullName evidence="1">IrrE N-terminal-like domain-containing protein</fullName>
    </recommendedName>
</protein>
<evidence type="ECO:0000313" key="2">
    <source>
        <dbReference type="EMBL" id="VYU02335.1"/>
    </source>
</evidence>
<accession>A0A6N3BCW9</accession>
<organism evidence="2">
    <name type="scientific">Clostridium butyricum</name>
    <dbReference type="NCBI Taxonomy" id="1492"/>
    <lineage>
        <taxon>Bacteria</taxon>
        <taxon>Bacillati</taxon>
        <taxon>Bacillota</taxon>
        <taxon>Clostridia</taxon>
        <taxon>Eubacteriales</taxon>
        <taxon>Clostridiaceae</taxon>
        <taxon>Clostridium</taxon>
    </lineage>
</organism>
<evidence type="ECO:0000259" key="1">
    <source>
        <dbReference type="Pfam" id="PF06114"/>
    </source>
</evidence>
<dbReference type="AlphaFoldDB" id="A0A6N3BCW9"/>
<dbReference type="InterPro" id="IPR010359">
    <property type="entry name" value="IrrE_HExxH"/>
</dbReference>
<dbReference type="Pfam" id="PF06114">
    <property type="entry name" value="Peptidase_M78"/>
    <property type="match status" value="1"/>
</dbReference>
<feature type="domain" description="IrrE N-terminal-like" evidence="1">
    <location>
        <begin position="11"/>
        <end position="118"/>
    </location>
</feature>
<sequence>MTKYEKLLLEAERIGIKVKEVDLGFYDECGYYSNNKIIINSRMTDTQKYGVLAEELGHHFKTAGDITDQSKIENRKQELIARRKGYKFILQPIDLIHAFRLGYYTQQDIADFYGITPKKLLEIIEDFKKQYGVGKRFDRYFVMFEPRLGFIEIKDTSILINE</sequence>
<dbReference type="RefSeq" id="WP_058230268.1">
    <property type="nucleotide sequence ID" value="NZ_CACRTU010000012.1"/>
</dbReference>
<proteinExistence type="predicted"/>
<dbReference type="EMBL" id="CACRTU010000012">
    <property type="protein sequence ID" value="VYU02335.1"/>
    <property type="molecule type" value="Genomic_DNA"/>
</dbReference>